<dbReference type="InterPro" id="IPR025534">
    <property type="entry name" value="DUF4420"/>
</dbReference>
<reference evidence="1 2" key="1">
    <citation type="journal article" date="2014" name="Antonie Van Leeuwenhoek">
        <title>Hyphomonas beringensis sp. nov. and Hyphomonas chukchiensis sp. nov., isolated from surface seawater of the Bering Sea and Chukchi Sea.</title>
        <authorList>
            <person name="Li C."/>
            <person name="Lai Q."/>
            <person name="Li G."/>
            <person name="Dong C."/>
            <person name="Wang J."/>
            <person name="Liao Y."/>
            <person name="Shao Z."/>
        </authorList>
    </citation>
    <scope>NUCLEOTIDE SEQUENCE [LARGE SCALE GENOMIC DNA]</scope>
    <source>
        <strain evidence="1 2">SCH89</strain>
    </source>
</reference>
<dbReference type="Pfam" id="PF14390">
    <property type="entry name" value="DUF4420"/>
    <property type="match status" value="1"/>
</dbReference>
<proteinExistence type="predicted"/>
<comment type="caution">
    <text evidence="1">The sequence shown here is derived from an EMBL/GenBank/DDBJ whole genome shotgun (WGS) entry which is preliminary data.</text>
</comment>
<dbReference type="Proteomes" id="UP000024942">
    <property type="component" value="Unassembled WGS sequence"/>
</dbReference>
<dbReference type="eggNOG" id="ENOG502Z9WJ">
    <property type="taxonomic scope" value="Bacteria"/>
</dbReference>
<evidence type="ECO:0000313" key="1">
    <source>
        <dbReference type="EMBL" id="KDA03449.1"/>
    </source>
</evidence>
<dbReference type="RefSeq" id="WP_035536292.1">
    <property type="nucleotide sequence ID" value="NZ_ARYL01000005.1"/>
</dbReference>
<evidence type="ECO:0008006" key="3">
    <source>
        <dbReference type="Google" id="ProtNLM"/>
    </source>
</evidence>
<protein>
    <recommendedName>
        <fullName evidence="3">PD-(D/E)XK motif protein</fullName>
    </recommendedName>
</protein>
<dbReference type="OrthoDB" id="7375322at2"/>
<dbReference type="EMBL" id="ARYL01000005">
    <property type="protein sequence ID" value="KDA03449.1"/>
    <property type="molecule type" value="Genomic_DNA"/>
</dbReference>
<keyword evidence="2" id="KW-1185">Reference proteome</keyword>
<dbReference type="PATRIC" id="fig|1280953.3.peg.972"/>
<organism evidence="1 2">
    <name type="scientific">Hyphomonas oceanitis SCH89</name>
    <dbReference type="NCBI Taxonomy" id="1280953"/>
    <lineage>
        <taxon>Bacteria</taxon>
        <taxon>Pseudomonadati</taxon>
        <taxon>Pseudomonadota</taxon>
        <taxon>Alphaproteobacteria</taxon>
        <taxon>Hyphomonadales</taxon>
        <taxon>Hyphomonadaceae</taxon>
        <taxon>Hyphomonas</taxon>
    </lineage>
</organism>
<dbReference type="STRING" id="1280953.HOC_04829"/>
<sequence>MRGLWSQLQPPSADYIWKLRTSVSPIRTSVGRHADGHIAFMLEMKFDHADLLMRLPEIQGLTLDHRMFAGAGSYGLIVALREAKDEELFATLCEDLAACIEDLTEERQAVLSFLSRLDRWQRFLARDGRRLLSTDGIRGLVAELEILGLLISDNGRSAADALTGWVGPLRAAQDFRFADQLIEVKSWGGSGGAKVRISSEFQLQVDDVPVFLAAVQLVEEGEPKLGHSLNEVVTALKSILPADVLDLFEDRLGAAGYIELPYYDAPRFRLGAIDFFGVTEEFPVLTPRQLPTAVSGVQYTLDLVQLSGFRVAELPGPAL</sequence>
<evidence type="ECO:0000313" key="2">
    <source>
        <dbReference type="Proteomes" id="UP000024942"/>
    </source>
</evidence>
<dbReference type="AlphaFoldDB" id="A0A059G9R8"/>
<gene>
    <name evidence="1" type="ORF">HOC_04829</name>
</gene>
<accession>A0A059G9R8</accession>
<name>A0A059G9R8_9PROT</name>